<dbReference type="PANTHER" id="PTHR23510:SF3">
    <property type="entry name" value="MAJOR FACILITATOR SUPERFAMILY DOMAIN-CONTAINING PROTEIN 8"/>
    <property type="match status" value="1"/>
</dbReference>
<feature type="transmembrane region" description="Helical" evidence="7">
    <location>
        <begin position="207"/>
        <end position="226"/>
    </location>
</feature>
<feature type="transmembrane region" description="Helical" evidence="7">
    <location>
        <begin position="445"/>
        <end position="466"/>
    </location>
</feature>
<feature type="region of interest" description="Disordered" evidence="6">
    <location>
        <begin position="1"/>
        <end position="40"/>
    </location>
</feature>
<dbReference type="Proteomes" id="UP000887572">
    <property type="component" value="Unplaced"/>
</dbReference>
<dbReference type="WBParaSite" id="Gr19_v10_g7479.t1">
    <property type="protein sequence ID" value="Gr19_v10_g7479.t1"/>
    <property type="gene ID" value="Gr19_v10_g7479"/>
</dbReference>
<feature type="compositionally biased region" description="Polar residues" evidence="6">
    <location>
        <begin position="663"/>
        <end position="673"/>
    </location>
</feature>
<evidence type="ECO:0000256" key="2">
    <source>
        <dbReference type="ARBA" id="ARBA00022448"/>
    </source>
</evidence>
<dbReference type="InterPro" id="IPR036259">
    <property type="entry name" value="MFS_trans_sf"/>
</dbReference>
<organism evidence="8 9">
    <name type="scientific">Globodera rostochiensis</name>
    <name type="common">Golden nematode worm</name>
    <name type="synonym">Heterodera rostochiensis</name>
    <dbReference type="NCBI Taxonomy" id="31243"/>
    <lineage>
        <taxon>Eukaryota</taxon>
        <taxon>Metazoa</taxon>
        <taxon>Ecdysozoa</taxon>
        <taxon>Nematoda</taxon>
        <taxon>Chromadorea</taxon>
        <taxon>Rhabditida</taxon>
        <taxon>Tylenchina</taxon>
        <taxon>Tylenchomorpha</taxon>
        <taxon>Tylenchoidea</taxon>
        <taxon>Heteroderidae</taxon>
        <taxon>Heteroderinae</taxon>
        <taxon>Globodera</taxon>
    </lineage>
</organism>
<evidence type="ECO:0000313" key="9">
    <source>
        <dbReference type="WBParaSite" id="Gr19_v10_g7479.t1"/>
    </source>
</evidence>
<feature type="transmembrane region" description="Helical" evidence="7">
    <location>
        <begin position="170"/>
        <end position="187"/>
    </location>
</feature>
<feature type="transmembrane region" description="Helical" evidence="7">
    <location>
        <begin position="302"/>
        <end position="324"/>
    </location>
</feature>
<feature type="transmembrane region" description="Helical" evidence="7">
    <location>
        <begin position="422"/>
        <end position="439"/>
    </location>
</feature>
<feature type="compositionally biased region" description="Low complexity" evidence="6">
    <location>
        <begin position="18"/>
        <end position="31"/>
    </location>
</feature>
<protein>
    <submittedName>
        <fullName evidence="9">Major facilitator superfamily (MFS) profile domain-containing protein</fullName>
    </submittedName>
</protein>
<feature type="transmembrane region" description="Helical" evidence="7">
    <location>
        <begin position="266"/>
        <end position="290"/>
    </location>
</feature>
<keyword evidence="5 7" id="KW-0472">Membrane</keyword>
<dbReference type="CDD" id="cd17326">
    <property type="entry name" value="MFS_MFSD8"/>
    <property type="match status" value="1"/>
</dbReference>
<accession>A0A914I6Y4</accession>
<evidence type="ECO:0000256" key="6">
    <source>
        <dbReference type="SAM" id="MobiDB-lite"/>
    </source>
</evidence>
<evidence type="ECO:0000256" key="5">
    <source>
        <dbReference type="ARBA" id="ARBA00023136"/>
    </source>
</evidence>
<dbReference type="SUPFAM" id="SSF103473">
    <property type="entry name" value="MFS general substrate transporter"/>
    <property type="match status" value="1"/>
</dbReference>
<keyword evidence="3 7" id="KW-0812">Transmembrane</keyword>
<dbReference type="Gene3D" id="1.20.1250.20">
    <property type="entry name" value="MFS general substrate transporter like domains"/>
    <property type="match status" value="1"/>
</dbReference>
<reference evidence="9" key="1">
    <citation type="submission" date="2022-11" db="UniProtKB">
        <authorList>
            <consortium name="WormBaseParasite"/>
        </authorList>
    </citation>
    <scope>IDENTIFICATION</scope>
</reference>
<dbReference type="InterPro" id="IPR051068">
    <property type="entry name" value="MFS_Domain-Containing_Protein"/>
</dbReference>
<evidence type="ECO:0000256" key="4">
    <source>
        <dbReference type="ARBA" id="ARBA00022989"/>
    </source>
</evidence>
<dbReference type="GO" id="GO:0005765">
    <property type="term" value="C:lysosomal membrane"/>
    <property type="evidence" value="ECO:0007669"/>
    <property type="project" value="TreeGrafter"/>
</dbReference>
<evidence type="ECO:0000313" key="8">
    <source>
        <dbReference type="Proteomes" id="UP000887572"/>
    </source>
</evidence>
<feature type="region of interest" description="Disordered" evidence="6">
    <location>
        <begin position="116"/>
        <end position="160"/>
    </location>
</feature>
<keyword evidence="8" id="KW-1185">Reference proteome</keyword>
<comment type="subcellular location">
    <subcellularLocation>
        <location evidence="1">Endomembrane system</location>
        <topology evidence="1">Multi-pass membrane protein</topology>
    </subcellularLocation>
</comment>
<feature type="transmembrane region" description="Helical" evidence="7">
    <location>
        <begin position="538"/>
        <end position="563"/>
    </location>
</feature>
<keyword evidence="4 7" id="KW-1133">Transmembrane helix</keyword>
<evidence type="ECO:0000256" key="1">
    <source>
        <dbReference type="ARBA" id="ARBA00004127"/>
    </source>
</evidence>
<dbReference type="AlphaFoldDB" id="A0A914I6Y4"/>
<evidence type="ECO:0000256" key="7">
    <source>
        <dbReference type="SAM" id="Phobius"/>
    </source>
</evidence>
<dbReference type="InterPro" id="IPR011701">
    <property type="entry name" value="MFS"/>
</dbReference>
<name>A0A914I6Y4_GLORO</name>
<sequence>MTFGGSDIPAGSTMSLGPLFPSSAPATSSPLTAPPSSRPSVLRQFRSLTSLNSAGSTTEALTALERGCAKLVRIEGDSANSAKNRGRTIWKNSSCREPLLERSRSLNTQKPIHWSTFNRTTLGPEPPPFAAPYGPVPVDDDDGGGNGQPSASGTDGTKEMPCHRRTDWRSLYVASFLSFCTVVQFSLYFSSMWPYLEVLDKNATESFFGYIVASYSLGQILGSPIVGFLSNRMHKIRYLLYVGLLLMFCGNGLYLSVHLFRSAERKYLLCVARFITGIGSSNISLLKAYASTASTQRDRARAIAFVTGGVALGSTMGPAFQLLFTPFGYPGIRLFGLRNFSVSMYTAPAFMACAMNCVNAVCIRTMFAENYVGVHAEQQQKSDASTADNDDNSASKLPPYDRRAALLCYGTRFTQMFVNTNLETLGAPLAMMMFAWTRADAVKYISIAQVAMSLLAFLTYVVFIVFRVDKVLSDRTNLVMSLVVLITFHVLTYSYPFLPGHVQTFRHRDLRNHSIPEPVGCDIDKFTWCDTVRPIHPVYFYICYVFCIGLAFPNINVSLNTLFSKVIGPRRQGTQQGVLQMSGGFARMLGPVLISSLYTSYGPQSAWMVELTVVSATLALWMMLFGRMVPLRLPSESVVQHPQQQHQQFEGPKAVVPSSTMSETRAISDQPLATTSSAVTTSRRRIRSLRSREERMPLVEPIDEGDEARTDMEDGAVVLNRNDTTVSTMASLR</sequence>
<dbReference type="PANTHER" id="PTHR23510">
    <property type="entry name" value="INNER MEMBRANE TRANSPORT PROTEIN YAJR"/>
    <property type="match status" value="1"/>
</dbReference>
<keyword evidence="2" id="KW-0813">Transport</keyword>
<feature type="transmembrane region" description="Helical" evidence="7">
    <location>
        <begin position="238"/>
        <end position="260"/>
    </location>
</feature>
<proteinExistence type="predicted"/>
<feature type="region of interest" description="Disordered" evidence="6">
    <location>
        <begin position="663"/>
        <end position="694"/>
    </location>
</feature>
<feature type="transmembrane region" description="Helical" evidence="7">
    <location>
        <begin position="344"/>
        <end position="363"/>
    </location>
</feature>
<feature type="transmembrane region" description="Helical" evidence="7">
    <location>
        <begin position="607"/>
        <end position="625"/>
    </location>
</feature>
<dbReference type="Pfam" id="PF07690">
    <property type="entry name" value="MFS_1"/>
    <property type="match status" value="2"/>
</dbReference>
<evidence type="ECO:0000256" key="3">
    <source>
        <dbReference type="ARBA" id="ARBA00022692"/>
    </source>
</evidence>
<dbReference type="GO" id="GO:0012505">
    <property type="term" value="C:endomembrane system"/>
    <property type="evidence" value="ECO:0007669"/>
    <property type="project" value="UniProtKB-SubCell"/>
</dbReference>
<dbReference type="GO" id="GO:0022857">
    <property type="term" value="F:transmembrane transporter activity"/>
    <property type="evidence" value="ECO:0007669"/>
    <property type="project" value="InterPro"/>
</dbReference>
<feature type="transmembrane region" description="Helical" evidence="7">
    <location>
        <begin position="478"/>
        <end position="498"/>
    </location>
</feature>